<dbReference type="OrthoDB" id="7630283at2"/>
<evidence type="ECO:0000313" key="3">
    <source>
        <dbReference type="Proteomes" id="UP000277498"/>
    </source>
</evidence>
<keyword evidence="3" id="KW-1185">Reference proteome</keyword>
<dbReference type="InterPro" id="IPR009671">
    <property type="entry name" value="RraB_dom"/>
</dbReference>
<sequence length="105" mass="12141">MSHDFAFQRRETFDTFRQSKGVALPARAMVDYAFFVEEEDADWAGFERALKAKGFRTARPDEDETLIASVGPIAVTAEEIWKWEEIATRIALEFDFFPDGWELDL</sequence>
<evidence type="ECO:0000259" key="1">
    <source>
        <dbReference type="Pfam" id="PF06877"/>
    </source>
</evidence>
<evidence type="ECO:0000313" key="2">
    <source>
        <dbReference type="EMBL" id="VDC31373.1"/>
    </source>
</evidence>
<dbReference type="SUPFAM" id="SSF89946">
    <property type="entry name" value="Hypothetical protein VC0424"/>
    <property type="match status" value="1"/>
</dbReference>
<protein>
    <recommendedName>
        <fullName evidence="1">Regulator of ribonuclease activity B domain-containing protein</fullName>
    </recommendedName>
</protein>
<gene>
    <name evidence="2" type="ORF">XINFAN_02869</name>
</gene>
<dbReference type="EMBL" id="UXAW01000083">
    <property type="protein sequence ID" value="VDC31373.1"/>
    <property type="molecule type" value="Genomic_DNA"/>
</dbReference>
<dbReference type="Pfam" id="PF06877">
    <property type="entry name" value="RraB"/>
    <property type="match status" value="1"/>
</dbReference>
<reference evidence="2 3" key="1">
    <citation type="submission" date="2018-11" db="EMBL/GenBank/DDBJ databases">
        <authorList>
            <person name="Criscuolo A."/>
        </authorList>
    </citation>
    <scope>NUCLEOTIDE SEQUENCE [LARGE SCALE GENOMIC DNA]</scope>
    <source>
        <strain evidence="2">ACIP111625</strain>
    </source>
</reference>
<organism evidence="2 3">
    <name type="scientific">Pseudogemmobacter humi</name>
    <dbReference type="NCBI Taxonomy" id="2483812"/>
    <lineage>
        <taxon>Bacteria</taxon>
        <taxon>Pseudomonadati</taxon>
        <taxon>Pseudomonadota</taxon>
        <taxon>Alphaproteobacteria</taxon>
        <taxon>Rhodobacterales</taxon>
        <taxon>Paracoccaceae</taxon>
        <taxon>Pseudogemmobacter</taxon>
    </lineage>
</organism>
<accession>A0A3P5XR97</accession>
<dbReference type="Proteomes" id="UP000277498">
    <property type="component" value="Unassembled WGS sequence"/>
</dbReference>
<dbReference type="AlphaFoldDB" id="A0A3P5XR97"/>
<name>A0A3P5XR97_9RHOB</name>
<dbReference type="InterPro" id="IPR036701">
    <property type="entry name" value="RraB-like_sf"/>
</dbReference>
<dbReference type="RefSeq" id="WP_124087594.1">
    <property type="nucleotide sequence ID" value="NZ_UXAW01000083.1"/>
</dbReference>
<feature type="domain" description="Regulator of ribonuclease activity B" evidence="1">
    <location>
        <begin position="18"/>
        <end position="102"/>
    </location>
</feature>
<proteinExistence type="predicted"/>